<dbReference type="InParanoid" id="A0A2K2B4F0"/>
<reference evidence="1 2" key="1">
    <citation type="journal article" date="2006" name="Science">
        <title>The genome of black cottonwood, Populus trichocarpa (Torr. &amp; Gray).</title>
        <authorList>
            <person name="Tuskan G.A."/>
            <person name="Difazio S."/>
            <person name="Jansson S."/>
            <person name="Bohlmann J."/>
            <person name="Grigoriev I."/>
            <person name="Hellsten U."/>
            <person name="Putnam N."/>
            <person name="Ralph S."/>
            <person name="Rombauts S."/>
            <person name="Salamov A."/>
            <person name="Schein J."/>
            <person name="Sterck L."/>
            <person name="Aerts A."/>
            <person name="Bhalerao R.R."/>
            <person name="Bhalerao R.P."/>
            <person name="Blaudez D."/>
            <person name="Boerjan W."/>
            <person name="Brun A."/>
            <person name="Brunner A."/>
            <person name="Busov V."/>
            <person name="Campbell M."/>
            <person name="Carlson J."/>
            <person name="Chalot M."/>
            <person name="Chapman J."/>
            <person name="Chen G.L."/>
            <person name="Cooper D."/>
            <person name="Coutinho P.M."/>
            <person name="Couturier J."/>
            <person name="Covert S."/>
            <person name="Cronk Q."/>
            <person name="Cunningham R."/>
            <person name="Davis J."/>
            <person name="Degroeve S."/>
            <person name="Dejardin A."/>
            <person name="Depamphilis C."/>
            <person name="Detter J."/>
            <person name="Dirks B."/>
            <person name="Dubchak I."/>
            <person name="Duplessis S."/>
            <person name="Ehlting J."/>
            <person name="Ellis B."/>
            <person name="Gendler K."/>
            <person name="Goodstein D."/>
            <person name="Gribskov M."/>
            <person name="Grimwood J."/>
            <person name="Groover A."/>
            <person name="Gunter L."/>
            <person name="Hamberger B."/>
            <person name="Heinze B."/>
            <person name="Helariutta Y."/>
            <person name="Henrissat B."/>
            <person name="Holligan D."/>
            <person name="Holt R."/>
            <person name="Huang W."/>
            <person name="Islam-Faridi N."/>
            <person name="Jones S."/>
            <person name="Jones-Rhoades M."/>
            <person name="Jorgensen R."/>
            <person name="Joshi C."/>
            <person name="Kangasjarvi J."/>
            <person name="Karlsson J."/>
            <person name="Kelleher C."/>
            <person name="Kirkpatrick R."/>
            <person name="Kirst M."/>
            <person name="Kohler A."/>
            <person name="Kalluri U."/>
            <person name="Larimer F."/>
            <person name="Leebens-Mack J."/>
            <person name="Leple J.C."/>
            <person name="Locascio P."/>
            <person name="Lou Y."/>
            <person name="Lucas S."/>
            <person name="Martin F."/>
            <person name="Montanini B."/>
            <person name="Napoli C."/>
            <person name="Nelson D.R."/>
            <person name="Nelson C."/>
            <person name="Nieminen K."/>
            <person name="Nilsson O."/>
            <person name="Pereda V."/>
            <person name="Peter G."/>
            <person name="Philippe R."/>
            <person name="Pilate G."/>
            <person name="Poliakov A."/>
            <person name="Razumovskaya J."/>
            <person name="Richardson P."/>
            <person name="Rinaldi C."/>
            <person name="Ritland K."/>
            <person name="Rouze P."/>
            <person name="Ryaboy D."/>
            <person name="Schmutz J."/>
            <person name="Schrader J."/>
            <person name="Segerman B."/>
            <person name="Shin H."/>
            <person name="Siddiqui A."/>
            <person name="Sterky F."/>
            <person name="Terry A."/>
            <person name="Tsai C.J."/>
            <person name="Uberbacher E."/>
            <person name="Unneberg P."/>
            <person name="Vahala J."/>
            <person name="Wall K."/>
            <person name="Wessler S."/>
            <person name="Yang G."/>
            <person name="Yin T."/>
            <person name="Douglas C."/>
            <person name="Marra M."/>
            <person name="Sandberg G."/>
            <person name="Van de Peer Y."/>
            <person name="Rokhsar D."/>
        </authorList>
    </citation>
    <scope>NUCLEOTIDE SEQUENCE [LARGE SCALE GENOMIC DNA]</scope>
    <source>
        <strain evidence="2">cv. Nisqually</strain>
    </source>
</reference>
<name>A0A2K2B4F0_POPTR</name>
<accession>A0A2K2B4F0</accession>
<organism evidence="1 2">
    <name type="scientific">Populus trichocarpa</name>
    <name type="common">Western balsam poplar</name>
    <name type="synonym">Populus balsamifera subsp. trichocarpa</name>
    <dbReference type="NCBI Taxonomy" id="3694"/>
    <lineage>
        <taxon>Eukaryota</taxon>
        <taxon>Viridiplantae</taxon>
        <taxon>Streptophyta</taxon>
        <taxon>Embryophyta</taxon>
        <taxon>Tracheophyta</taxon>
        <taxon>Spermatophyta</taxon>
        <taxon>Magnoliopsida</taxon>
        <taxon>eudicotyledons</taxon>
        <taxon>Gunneridae</taxon>
        <taxon>Pentapetalae</taxon>
        <taxon>rosids</taxon>
        <taxon>fabids</taxon>
        <taxon>Malpighiales</taxon>
        <taxon>Salicaceae</taxon>
        <taxon>Saliceae</taxon>
        <taxon>Populus</taxon>
    </lineage>
</organism>
<gene>
    <name evidence="1" type="ORF">POPTR_003G096200</name>
</gene>
<dbReference type="Proteomes" id="UP000006729">
    <property type="component" value="Chromosome 3"/>
</dbReference>
<evidence type="ECO:0000313" key="1">
    <source>
        <dbReference type="EMBL" id="PNT44654.1"/>
    </source>
</evidence>
<evidence type="ECO:0000313" key="2">
    <source>
        <dbReference type="Proteomes" id="UP000006729"/>
    </source>
</evidence>
<keyword evidence="2" id="KW-1185">Reference proteome</keyword>
<dbReference type="AlphaFoldDB" id="A0A2K2B4F0"/>
<protein>
    <submittedName>
        <fullName evidence="1">Uncharacterized protein</fullName>
    </submittedName>
</protein>
<proteinExistence type="predicted"/>
<dbReference type="EMBL" id="CM009292">
    <property type="protein sequence ID" value="PNT44654.1"/>
    <property type="molecule type" value="Genomic_DNA"/>
</dbReference>
<sequence>MHLHYINKQLYNHKITKDSQLCRSYIMTLICKRMIIGFMYSNKHCGSGMVHCSTTFDLTFLWKREER</sequence>